<keyword evidence="1" id="KW-0479">Metal-binding</keyword>
<dbReference type="SUPFAM" id="SSF56529">
    <property type="entry name" value="FAH"/>
    <property type="match status" value="1"/>
</dbReference>
<organism evidence="3 4">
    <name type="scientific">Photobacterium sanctipauli</name>
    <dbReference type="NCBI Taxonomy" id="1342794"/>
    <lineage>
        <taxon>Bacteria</taxon>
        <taxon>Pseudomonadati</taxon>
        <taxon>Pseudomonadota</taxon>
        <taxon>Gammaproteobacteria</taxon>
        <taxon>Vibrionales</taxon>
        <taxon>Vibrionaceae</taxon>
        <taxon>Photobacterium</taxon>
    </lineage>
</organism>
<evidence type="ECO:0000259" key="2">
    <source>
        <dbReference type="Pfam" id="PF01557"/>
    </source>
</evidence>
<protein>
    <submittedName>
        <fullName evidence="3">FAA hydrolase family protein</fullName>
    </submittedName>
</protein>
<feature type="domain" description="Fumarylacetoacetase-like C-terminal" evidence="2">
    <location>
        <begin position="15"/>
        <end position="179"/>
    </location>
</feature>
<keyword evidence="3" id="KW-0378">Hydrolase</keyword>
<dbReference type="EMBL" id="PYMA01000005">
    <property type="protein sequence ID" value="PSW19863.1"/>
    <property type="molecule type" value="Genomic_DNA"/>
</dbReference>
<dbReference type="Pfam" id="PF01557">
    <property type="entry name" value="FAA_hydrolase"/>
    <property type="match status" value="1"/>
</dbReference>
<dbReference type="PANTHER" id="PTHR11820:SF7">
    <property type="entry name" value="ACYLPYRUVASE FAHD1, MITOCHONDRIAL"/>
    <property type="match status" value="1"/>
</dbReference>
<keyword evidence="4" id="KW-1185">Reference proteome</keyword>
<dbReference type="Proteomes" id="UP000241771">
    <property type="component" value="Unassembled WGS sequence"/>
</dbReference>
<name>A0A2T3NUD2_9GAMM</name>
<dbReference type="AlphaFoldDB" id="A0A2T3NUD2"/>
<reference evidence="3 4" key="1">
    <citation type="submission" date="2018-01" db="EMBL/GenBank/DDBJ databases">
        <title>Whole genome sequencing of Histamine producing bacteria.</title>
        <authorList>
            <person name="Butler K."/>
        </authorList>
    </citation>
    <scope>NUCLEOTIDE SEQUENCE [LARGE SCALE GENOMIC DNA]</scope>
    <source>
        <strain evidence="3 4">DSM 100436</strain>
    </source>
</reference>
<dbReference type="RefSeq" id="WP_036816228.1">
    <property type="nucleotide sequence ID" value="NZ_JGVO01000017.1"/>
</dbReference>
<dbReference type="InterPro" id="IPR036663">
    <property type="entry name" value="Fumarylacetoacetase_C_sf"/>
</dbReference>
<gene>
    <name evidence="3" type="ORF">C9I98_10390</name>
</gene>
<proteinExistence type="predicted"/>
<evidence type="ECO:0000256" key="1">
    <source>
        <dbReference type="ARBA" id="ARBA00022723"/>
    </source>
</evidence>
<dbReference type="PANTHER" id="PTHR11820">
    <property type="entry name" value="ACYLPYRUVASE"/>
    <property type="match status" value="1"/>
</dbReference>
<dbReference type="OrthoDB" id="9805307at2"/>
<evidence type="ECO:0000313" key="4">
    <source>
        <dbReference type="Proteomes" id="UP000241771"/>
    </source>
</evidence>
<sequence length="205" mass="22426">MNKVRFGSNEITPSKVVCVGRNYVAHIHELGNEIPQGMVLFVKPNSAISAQLASSHNGDQLHYEAELSYLYEKGKFTAVAIGLDLTKREVQSQLKAKSLPWERSKAFDGSALFTDFVPVPEEGELALRLSINDECVQQGGTSLMIYQPDVILEEVQSFMSLEDGDIIMTGTPAGVGNVPANAKFTASLLCDEQEIHTAQWVADQP</sequence>
<dbReference type="Gene3D" id="3.90.850.10">
    <property type="entry name" value="Fumarylacetoacetase-like, C-terminal domain"/>
    <property type="match status" value="1"/>
</dbReference>
<dbReference type="InterPro" id="IPR011234">
    <property type="entry name" value="Fumarylacetoacetase-like_C"/>
</dbReference>
<dbReference type="GO" id="GO:0018773">
    <property type="term" value="F:acetylpyruvate hydrolase activity"/>
    <property type="evidence" value="ECO:0007669"/>
    <property type="project" value="TreeGrafter"/>
</dbReference>
<dbReference type="GO" id="GO:0046872">
    <property type="term" value="F:metal ion binding"/>
    <property type="evidence" value="ECO:0007669"/>
    <property type="project" value="UniProtKB-KW"/>
</dbReference>
<evidence type="ECO:0000313" key="3">
    <source>
        <dbReference type="EMBL" id="PSW19863.1"/>
    </source>
</evidence>
<comment type="caution">
    <text evidence="3">The sequence shown here is derived from an EMBL/GenBank/DDBJ whole genome shotgun (WGS) entry which is preliminary data.</text>
</comment>
<accession>A0A2T3NUD2</accession>